<protein>
    <submittedName>
        <fullName evidence="2">Uncharacterized protein</fullName>
    </submittedName>
</protein>
<dbReference type="EMBL" id="VIBQ01000014">
    <property type="protein sequence ID" value="KAB8349641.1"/>
    <property type="molecule type" value="Genomic_DNA"/>
</dbReference>
<feature type="region of interest" description="Disordered" evidence="1">
    <location>
        <begin position="1240"/>
        <end position="1259"/>
    </location>
</feature>
<name>A0A5N6KVU7_9ROSI</name>
<feature type="compositionally biased region" description="Polar residues" evidence="1">
    <location>
        <begin position="1026"/>
        <end position="1036"/>
    </location>
</feature>
<feature type="region of interest" description="Disordered" evidence="1">
    <location>
        <begin position="468"/>
        <end position="532"/>
    </location>
</feature>
<feature type="region of interest" description="Disordered" evidence="1">
    <location>
        <begin position="375"/>
        <end position="398"/>
    </location>
</feature>
<feature type="compositionally biased region" description="Basic and acidic residues" evidence="1">
    <location>
        <begin position="504"/>
        <end position="517"/>
    </location>
</feature>
<feature type="region of interest" description="Disordered" evidence="1">
    <location>
        <begin position="1278"/>
        <end position="1357"/>
    </location>
</feature>
<feature type="compositionally biased region" description="Basic residues" evidence="1">
    <location>
        <begin position="483"/>
        <end position="494"/>
    </location>
</feature>
<feature type="compositionally biased region" description="Basic residues" evidence="1">
    <location>
        <begin position="1068"/>
        <end position="1078"/>
    </location>
</feature>
<sequence>MQEALLTLGRGTPILVGKTTFEDLQRFRGASRSPSRGHDAARGWKKHVRKGLMPVRIDKGVEPKLCSPQSWQGGCSGYAEMQEDETRDDGNFGGANHSIAYGGTCGNILLVTSHGSPADCRLARAGSKFRGQGHDESTQSARHAILEVVRVLLVRPSSPSRSAWVELSRLTSGRTLTTTWTGGRKMHVSANGRAGELAKFARLASLEEAEGGKCGGKWAKIAVCGEAASCSARPDANSRHKMARACPVARTLKQVPSAARAPASGQAFVQLRNLPGPAALGASLEPIRCPGSPYSRSQPPLDRAPTCCCIRASGYDAAGASSAALIAPRPRKSLQPPPTFFLPVGFRSHQDPSTRLSSWPFRPSALLACSLSSPSLVPRSSSRQDQNQSGRSSRFSLSRKSSLASIKDAVSGQSSAQSSAYTSTYTSAYNSRPASALMQHRHTESYGDVPDSPASLVSAKAASLLGFAPAQPAEQHPATVKPWFKRGRRLRRKASQASMVSEAPTDHDDSSSLRRDSSSQVRQGKNTASHITHTKPMHFSRMNKSSSQNDLLAEFSAIRASQVPARALRGIKAGEIHSRSPSLDAGFHSFAPSLVSKGSHESLASSGLSSPVSMQSPRLGQFQDTVGSPTHRVRRVRHAPANIPLWSATRISMHGYPGQDRGELSPASPLHVRPEDIGVALPLEEHDGWHQQDNQYYPPLPEDREGGFHAVSTPDETAWELGPNSTLPFELLPSLNEEDESALSRPASSVNVDARNSVIHRGPDGKTVRISAVRASAFDRIPIQEDTYSGIPMYTHEEPDRVVSVIHHPATEPAAAPPAESSAGLFSSWHAGSDTSSVADGEALLESIASQDHNDKIVRAAPSPSIGASSWRDSQATTLPYSGQDDYTALLDDIISPEAKCATWIEDSPRAKSKRRSQDEAARSHASAYPMSPDDSDEGPSFDPHTAPLPRRPDSVVVPRPERVSAGTSAPSIRSTRTTSSIISSKDKPKRTSSTSKKVAFAEAAGGSDSKRKSPASKIPRPTHQRGASNSSTVSAPDSPYREPTSSWSTAAAEESERQQRHSTGQVRKSKAGSHSRKTSSTAEKPHRRSSKRTSGGSMTTTATNAGYSNETKNRAGREAGVRQRSCRQVQSRVKLAGNRMCGEDGNRLFFCNRGTTAGHSVSTYAWAWRRGTAAIGCWLCVDAGGREGAAVVLADDFVLFSPTRARPPQEPHTTLLHSPASASLQPIKHVQACRIFSKAVGSRSKRRPSANGSTRNSPRGALQLKIWWRICRAGSSSSTFSRSSAASRSAAMPRSPSYGCRSLRMPTLHSTTSGARAYSSQTSAPRTLSTATARSSSASYGRSSCASPSARSTPRA</sequence>
<feature type="compositionally biased region" description="Low complexity" evidence="1">
    <location>
        <begin position="1278"/>
        <end position="1298"/>
    </location>
</feature>
<proteinExistence type="predicted"/>
<feature type="compositionally biased region" description="Polar residues" evidence="1">
    <location>
        <begin position="1309"/>
        <end position="1322"/>
    </location>
</feature>
<feature type="compositionally biased region" description="Low complexity" evidence="1">
    <location>
        <begin position="1323"/>
        <end position="1351"/>
    </location>
</feature>
<evidence type="ECO:0000313" key="2">
    <source>
        <dbReference type="EMBL" id="KAB8349641.1"/>
    </source>
</evidence>
<dbReference type="OrthoDB" id="24581at2759"/>
<feature type="compositionally biased region" description="Polar residues" evidence="1">
    <location>
        <begin position="520"/>
        <end position="531"/>
    </location>
</feature>
<organism evidence="2 3">
    <name type="scientific">Carpinus fangiana</name>
    <dbReference type="NCBI Taxonomy" id="176857"/>
    <lineage>
        <taxon>Eukaryota</taxon>
        <taxon>Viridiplantae</taxon>
        <taxon>Streptophyta</taxon>
        <taxon>Embryophyta</taxon>
        <taxon>Tracheophyta</taxon>
        <taxon>Spermatophyta</taxon>
        <taxon>Magnoliopsida</taxon>
        <taxon>eudicotyledons</taxon>
        <taxon>Gunneridae</taxon>
        <taxon>Pentapetalae</taxon>
        <taxon>rosids</taxon>
        <taxon>fabids</taxon>
        <taxon>Fagales</taxon>
        <taxon>Betulaceae</taxon>
        <taxon>Carpinus</taxon>
    </lineage>
</organism>
<accession>A0A5N6KVU7</accession>
<dbReference type="Proteomes" id="UP000327013">
    <property type="component" value="Unassembled WGS sequence"/>
</dbReference>
<feature type="region of interest" description="Disordered" evidence="1">
    <location>
        <begin position="906"/>
        <end position="1126"/>
    </location>
</feature>
<feature type="compositionally biased region" description="Low complexity" evidence="1">
    <location>
        <begin position="972"/>
        <end position="984"/>
    </location>
</feature>
<reference evidence="2 3" key="1">
    <citation type="submission" date="2019-06" db="EMBL/GenBank/DDBJ databases">
        <title>A chromosomal-level reference genome of Carpinus fangiana (Coryloideae, Betulaceae).</title>
        <authorList>
            <person name="Yang X."/>
            <person name="Wang Z."/>
            <person name="Zhang L."/>
            <person name="Hao G."/>
            <person name="Liu J."/>
            <person name="Yang Y."/>
        </authorList>
    </citation>
    <scope>NUCLEOTIDE SEQUENCE [LARGE SCALE GENOMIC DNA]</scope>
    <source>
        <strain evidence="2">Cfa_2016G</strain>
        <tissue evidence="2">Leaf</tissue>
    </source>
</reference>
<keyword evidence="3" id="KW-1185">Reference proteome</keyword>
<feature type="compositionally biased region" description="Low complexity" evidence="1">
    <location>
        <begin position="1043"/>
        <end position="1053"/>
    </location>
</feature>
<gene>
    <name evidence="2" type="ORF">FH972_023660</name>
</gene>
<evidence type="ECO:0000313" key="3">
    <source>
        <dbReference type="Proteomes" id="UP000327013"/>
    </source>
</evidence>
<feature type="compositionally biased region" description="Polar residues" evidence="1">
    <location>
        <begin position="1093"/>
        <end position="1111"/>
    </location>
</feature>
<comment type="caution">
    <text evidence="2">The sequence shown here is derived from an EMBL/GenBank/DDBJ whole genome shotgun (WGS) entry which is preliminary data.</text>
</comment>
<evidence type="ECO:0000256" key="1">
    <source>
        <dbReference type="SAM" id="MobiDB-lite"/>
    </source>
</evidence>
<feature type="compositionally biased region" description="Basic and acidic residues" evidence="1">
    <location>
        <begin position="1112"/>
        <end position="1122"/>
    </location>
</feature>